<sequence length="142" mass="15768">MVALTFPWPLQTQLVVQFLCCSSICQSVRGMATKCSRVDFVNYNPRTSLIPAAVLWFSPTTRRSATRKCFPSSKPKSEGSLSNSYNDFQVSSQRWRSTGAKLLENIVADSCSSRLSTCTMRIIGSSSQPQMAMGDRAAVWLR</sequence>
<accession>A0ABP0KWR0</accession>
<gene>
    <name evidence="2" type="ORF">CCMP2556_LOCUS18252</name>
</gene>
<organism evidence="2 3">
    <name type="scientific">Durusdinium trenchii</name>
    <dbReference type="NCBI Taxonomy" id="1381693"/>
    <lineage>
        <taxon>Eukaryota</taxon>
        <taxon>Sar</taxon>
        <taxon>Alveolata</taxon>
        <taxon>Dinophyceae</taxon>
        <taxon>Suessiales</taxon>
        <taxon>Symbiodiniaceae</taxon>
        <taxon>Durusdinium</taxon>
    </lineage>
</organism>
<evidence type="ECO:0000256" key="1">
    <source>
        <dbReference type="SAM" id="SignalP"/>
    </source>
</evidence>
<dbReference type="EMBL" id="CAXAMN010010280">
    <property type="protein sequence ID" value="CAK9031347.1"/>
    <property type="molecule type" value="Genomic_DNA"/>
</dbReference>
<keyword evidence="3" id="KW-1185">Reference proteome</keyword>
<comment type="caution">
    <text evidence="2">The sequence shown here is derived from an EMBL/GenBank/DDBJ whole genome shotgun (WGS) entry which is preliminary data.</text>
</comment>
<evidence type="ECO:0008006" key="4">
    <source>
        <dbReference type="Google" id="ProtNLM"/>
    </source>
</evidence>
<dbReference type="Proteomes" id="UP001642484">
    <property type="component" value="Unassembled WGS sequence"/>
</dbReference>
<evidence type="ECO:0000313" key="3">
    <source>
        <dbReference type="Proteomes" id="UP001642484"/>
    </source>
</evidence>
<keyword evidence="1" id="KW-0732">Signal</keyword>
<reference evidence="2 3" key="1">
    <citation type="submission" date="2024-02" db="EMBL/GenBank/DDBJ databases">
        <authorList>
            <person name="Chen Y."/>
            <person name="Shah S."/>
            <person name="Dougan E. K."/>
            <person name="Thang M."/>
            <person name="Chan C."/>
        </authorList>
    </citation>
    <scope>NUCLEOTIDE SEQUENCE [LARGE SCALE GENOMIC DNA]</scope>
</reference>
<evidence type="ECO:0000313" key="2">
    <source>
        <dbReference type="EMBL" id="CAK9031347.1"/>
    </source>
</evidence>
<name>A0ABP0KWR0_9DINO</name>
<proteinExistence type="predicted"/>
<feature type="chain" id="PRO_5046846438" description="Secreted protein" evidence="1">
    <location>
        <begin position="31"/>
        <end position="142"/>
    </location>
</feature>
<feature type="signal peptide" evidence="1">
    <location>
        <begin position="1"/>
        <end position="30"/>
    </location>
</feature>
<protein>
    <recommendedName>
        <fullName evidence="4">Secreted protein</fullName>
    </recommendedName>
</protein>